<dbReference type="Gene3D" id="1.10.10.10">
    <property type="entry name" value="Winged helix-like DNA-binding domain superfamily/Winged helix DNA-binding domain"/>
    <property type="match status" value="1"/>
</dbReference>
<protein>
    <submittedName>
        <fullName evidence="7">RNA polymerase subunit sigma-70</fullName>
    </submittedName>
</protein>
<feature type="domain" description="RNA polymerase sigma-70 region 2" evidence="5">
    <location>
        <begin position="26"/>
        <end position="90"/>
    </location>
</feature>
<dbReference type="Pfam" id="PF08281">
    <property type="entry name" value="Sigma70_r4_2"/>
    <property type="match status" value="1"/>
</dbReference>
<evidence type="ECO:0000313" key="7">
    <source>
        <dbReference type="EMBL" id="PPA74648.1"/>
    </source>
</evidence>
<dbReference type="OrthoDB" id="9784272at2"/>
<proteinExistence type="inferred from homology"/>
<dbReference type="GO" id="GO:0006352">
    <property type="term" value="P:DNA-templated transcription initiation"/>
    <property type="evidence" value="ECO:0007669"/>
    <property type="project" value="InterPro"/>
</dbReference>
<gene>
    <name evidence="7" type="ORF">C4E15_18275</name>
</gene>
<keyword evidence="4" id="KW-0804">Transcription</keyword>
<evidence type="ECO:0000313" key="8">
    <source>
        <dbReference type="Proteomes" id="UP000239990"/>
    </source>
</evidence>
<evidence type="ECO:0000256" key="3">
    <source>
        <dbReference type="ARBA" id="ARBA00023082"/>
    </source>
</evidence>
<dbReference type="InterPro" id="IPR014284">
    <property type="entry name" value="RNA_pol_sigma-70_dom"/>
</dbReference>
<dbReference type="NCBIfam" id="TIGR02937">
    <property type="entry name" value="sigma70-ECF"/>
    <property type="match status" value="1"/>
</dbReference>
<dbReference type="EMBL" id="PREU01000008">
    <property type="protein sequence ID" value="PPA74648.1"/>
    <property type="molecule type" value="Genomic_DNA"/>
</dbReference>
<name>A0A2S5GNV2_9BURK</name>
<dbReference type="PANTHER" id="PTHR43133:SF62">
    <property type="entry name" value="RNA POLYMERASE SIGMA FACTOR SIGZ"/>
    <property type="match status" value="1"/>
</dbReference>
<dbReference type="InterPro" id="IPR036388">
    <property type="entry name" value="WH-like_DNA-bd_sf"/>
</dbReference>
<feature type="domain" description="RNA polymerase sigma factor 70 region 4 type 2" evidence="6">
    <location>
        <begin position="124"/>
        <end position="176"/>
    </location>
</feature>
<dbReference type="AlphaFoldDB" id="A0A2S5GNV2"/>
<accession>A0A2S5GNV2</accession>
<evidence type="ECO:0000256" key="1">
    <source>
        <dbReference type="ARBA" id="ARBA00010641"/>
    </source>
</evidence>
<dbReference type="Proteomes" id="UP000239990">
    <property type="component" value="Unassembled WGS sequence"/>
</dbReference>
<dbReference type="RefSeq" id="WP_046806202.1">
    <property type="nucleotide sequence ID" value="NZ_PREU01000008.1"/>
</dbReference>
<dbReference type="GO" id="GO:0016987">
    <property type="term" value="F:sigma factor activity"/>
    <property type="evidence" value="ECO:0007669"/>
    <property type="project" value="UniProtKB-KW"/>
</dbReference>
<dbReference type="InterPro" id="IPR013325">
    <property type="entry name" value="RNA_pol_sigma_r2"/>
</dbReference>
<evidence type="ECO:0000256" key="2">
    <source>
        <dbReference type="ARBA" id="ARBA00023015"/>
    </source>
</evidence>
<dbReference type="Pfam" id="PF04542">
    <property type="entry name" value="Sigma70_r2"/>
    <property type="match status" value="1"/>
</dbReference>
<dbReference type="InterPro" id="IPR007627">
    <property type="entry name" value="RNA_pol_sigma70_r2"/>
</dbReference>
<sequence>MPDAQHLQTLLGQCAEKRESALAEVYRLASPHLFALARRMLRDQAAAEDVLQECFVSIWRQAGQYQATQSQPMTWMTRIVRNRCIDRLRRPDVVVPDPDDTLTLAMADDSPGPLARLQSNQEGRRLADCMGELEGPQRVAIAMAFFDDLAHPDIAARLDTPLGTIKSWIRRGLQRLKRCLE</sequence>
<dbReference type="Gene3D" id="1.10.1740.10">
    <property type="match status" value="1"/>
</dbReference>
<dbReference type="CDD" id="cd06171">
    <property type="entry name" value="Sigma70_r4"/>
    <property type="match status" value="1"/>
</dbReference>
<comment type="caution">
    <text evidence="7">The sequence shown here is derived from an EMBL/GenBank/DDBJ whole genome shotgun (WGS) entry which is preliminary data.</text>
</comment>
<keyword evidence="3" id="KW-0731">Sigma factor</keyword>
<dbReference type="InterPro" id="IPR013249">
    <property type="entry name" value="RNA_pol_sigma70_r4_t2"/>
</dbReference>
<keyword evidence="2" id="KW-0805">Transcription regulation</keyword>
<dbReference type="InterPro" id="IPR039425">
    <property type="entry name" value="RNA_pol_sigma-70-like"/>
</dbReference>
<dbReference type="SUPFAM" id="SSF88659">
    <property type="entry name" value="Sigma3 and sigma4 domains of RNA polymerase sigma factors"/>
    <property type="match status" value="1"/>
</dbReference>
<dbReference type="PANTHER" id="PTHR43133">
    <property type="entry name" value="RNA POLYMERASE ECF-TYPE SIGMA FACTO"/>
    <property type="match status" value="1"/>
</dbReference>
<dbReference type="GO" id="GO:0003677">
    <property type="term" value="F:DNA binding"/>
    <property type="evidence" value="ECO:0007669"/>
    <property type="project" value="InterPro"/>
</dbReference>
<organism evidence="7 8">
    <name type="scientific">Achromobacter spanius</name>
    <dbReference type="NCBI Taxonomy" id="217203"/>
    <lineage>
        <taxon>Bacteria</taxon>
        <taxon>Pseudomonadati</taxon>
        <taxon>Pseudomonadota</taxon>
        <taxon>Betaproteobacteria</taxon>
        <taxon>Burkholderiales</taxon>
        <taxon>Alcaligenaceae</taxon>
        <taxon>Achromobacter</taxon>
    </lineage>
</organism>
<evidence type="ECO:0000259" key="6">
    <source>
        <dbReference type="Pfam" id="PF08281"/>
    </source>
</evidence>
<dbReference type="InterPro" id="IPR013324">
    <property type="entry name" value="RNA_pol_sigma_r3/r4-like"/>
</dbReference>
<evidence type="ECO:0000256" key="4">
    <source>
        <dbReference type="ARBA" id="ARBA00023163"/>
    </source>
</evidence>
<comment type="similarity">
    <text evidence="1">Belongs to the sigma-70 factor family. ECF subfamily.</text>
</comment>
<dbReference type="SUPFAM" id="SSF88946">
    <property type="entry name" value="Sigma2 domain of RNA polymerase sigma factors"/>
    <property type="match status" value="1"/>
</dbReference>
<evidence type="ECO:0000259" key="5">
    <source>
        <dbReference type="Pfam" id="PF04542"/>
    </source>
</evidence>
<reference evidence="7 8" key="1">
    <citation type="submission" date="2018-02" db="EMBL/GenBank/DDBJ databases">
        <title>Draft Genome of Achromobacter spanius stain 6.</title>
        <authorList>
            <person name="Gunasekera T.S."/>
            <person name="Radwan O."/>
            <person name="Ruiz O.N."/>
        </authorList>
    </citation>
    <scope>NUCLEOTIDE SEQUENCE [LARGE SCALE GENOMIC DNA]</scope>
    <source>
        <strain evidence="7 8">6</strain>
    </source>
</reference>